<dbReference type="InterPro" id="IPR001034">
    <property type="entry name" value="DeoR_HTH"/>
</dbReference>
<dbReference type="PANTHER" id="PTHR30363:SF55">
    <property type="entry name" value="HTH-TYPE TRANSCRIPTIONAL REGULATOR ULAR"/>
    <property type="match status" value="1"/>
</dbReference>
<accession>A0ABS8XJE2</accession>
<comment type="caution">
    <text evidence="6">The sequence shown here is derived from an EMBL/GenBank/DDBJ whole genome shotgun (WGS) entry which is preliminary data.</text>
</comment>
<keyword evidence="2 6" id="KW-0238">DNA-binding</keyword>
<sequence>MEPRFTSAVSSCRGEAWQRGRRLCAAAAIRGSACAGPPKTTSAHRNGRGDTTMRQRSPPLRQVPDKGFPMINHKRHKRLLKLLDEREHASVQQLMEWLSASAATVRRDISWLAAKNQLTRTRGGAQRLEQKKKSYTLSSETFQNNIQQHAAAKRAIARYATSMCNDGETIIINGGTTTFMMAEFLVEKQLKILTNSFLMAERLLVTSDNEIILPGGKVYREQNVILSPFENDVAQHHYAAKMFMGVYGLSILGLMEADPLLIQAEKRLIGQAEELIVLVDSSKFQRKAGLVLCGLNRVSTVITDTGVSDGAVQLLEHYGVRVITVEPENVDPRVTQASALGSHDYAAVLESGDYPHHAGLHS</sequence>
<organism evidence="6 7">
    <name type="scientific">Pelomonas cellulosilytica</name>
    <dbReference type="NCBI Taxonomy" id="2906762"/>
    <lineage>
        <taxon>Bacteria</taxon>
        <taxon>Pseudomonadati</taxon>
        <taxon>Pseudomonadota</taxon>
        <taxon>Betaproteobacteria</taxon>
        <taxon>Burkholderiales</taxon>
        <taxon>Sphaerotilaceae</taxon>
        <taxon>Roseateles</taxon>
    </lineage>
</organism>
<feature type="domain" description="HTH deoR-type" evidence="5">
    <location>
        <begin position="72"/>
        <end position="127"/>
    </location>
</feature>
<dbReference type="InterPro" id="IPR037171">
    <property type="entry name" value="NagB/RpiA_transferase-like"/>
</dbReference>
<keyword evidence="7" id="KW-1185">Reference proteome</keyword>
<dbReference type="PROSITE" id="PS00894">
    <property type="entry name" value="HTH_DEOR_1"/>
    <property type="match status" value="1"/>
</dbReference>
<name>A0ABS8XJE2_9BURK</name>
<dbReference type="InterPro" id="IPR036388">
    <property type="entry name" value="WH-like_DNA-bd_sf"/>
</dbReference>
<dbReference type="Proteomes" id="UP001200741">
    <property type="component" value="Unassembled WGS sequence"/>
</dbReference>
<evidence type="ECO:0000259" key="5">
    <source>
        <dbReference type="PROSITE" id="PS51000"/>
    </source>
</evidence>
<dbReference type="EMBL" id="JAJTWU010000001">
    <property type="protein sequence ID" value="MCE4552979.1"/>
    <property type="molecule type" value="Genomic_DNA"/>
</dbReference>
<dbReference type="SUPFAM" id="SSF100950">
    <property type="entry name" value="NagB/RpiA/CoA transferase-like"/>
    <property type="match status" value="1"/>
</dbReference>
<dbReference type="GO" id="GO:0003677">
    <property type="term" value="F:DNA binding"/>
    <property type="evidence" value="ECO:0007669"/>
    <property type="project" value="UniProtKB-KW"/>
</dbReference>
<feature type="region of interest" description="Disordered" evidence="4">
    <location>
        <begin position="34"/>
        <end position="68"/>
    </location>
</feature>
<dbReference type="InterPro" id="IPR014036">
    <property type="entry name" value="DeoR-like_C"/>
</dbReference>
<evidence type="ECO:0000313" key="7">
    <source>
        <dbReference type="Proteomes" id="UP001200741"/>
    </source>
</evidence>
<dbReference type="Pfam" id="PF08220">
    <property type="entry name" value="HTH_DeoR"/>
    <property type="match status" value="1"/>
</dbReference>
<dbReference type="PRINTS" id="PR00037">
    <property type="entry name" value="HTHLACR"/>
</dbReference>
<dbReference type="InterPro" id="IPR036390">
    <property type="entry name" value="WH_DNA-bd_sf"/>
</dbReference>
<dbReference type="SUPFAM" id="SSF46785">
    <property type="entry name" value="Winged helix' DNA-binding domain"/>
    <property type="match status" value="1"/>
</dbReference>
<protein>
    <submittedName>
        <fullName evidence="6">DeoR/GlpR family DNA-binding transcription regulator</fullName>
    </submittedName>
</protein>
<dbReference type="Gene3D" id="1.10.10.10">
    <property type="entry name" value="Winged helix-like DNA-binding domain superfamily/Winged helix DNA-binding domain"/>
    <property type="match status" value="1"/>
</dbReference>
<keyword evidence="3" id="KW-0804">Transcription</keyword>
<evidence type="ECO:0000313" key="6">
    <source>
        <dbReference type="EMBL" id="MCE4552979.1"/>
    </source>
</evidence>
<keyword evidence="1" id="KW-0805">Transcription regulation</keyword>
<evidence type="ECO:0000256" key="3">
    <source>
        <dbReference type="ARBA" id="ARBA00023163"/>
    </source>
</evidence>
<evidence type="ECO:0000256" key="2">
    <source>
        <dbReference type="ARBA" id="ARBA00023125"/>
    </source>
</evidence>
<dbReference type="PANTHER" id="PTHR30363">
    <property type="entry name" value="HTH-TYPE TRANSCRIPTIONAL REGULATOR SRLR-RELATED"/>
    <property type="match status" value="1"/>
</dbReference>
<dbReference type="Pfam" id="PF00455">
    <property type="entry name" value="DeoRC"/>
    <property type="match status" value="1"/>
</dbReference>
<evidence type="ECO:0000256" key="4">
    <source>
        <dbReference type="SAM" id="MobiDB-lite"/>
    </source>
</evidence>
<proteinExistence type="predicted"/>
<dbReference type="SMART" id="SM01134">
    <property type="entry name" value="DeoRC"/>
    <property type="match status" value="1"/>
</dbReference>
<dbReference type="InterPro" id="IPR050313">
    <property type="entry name" value="Carb_Metab_HTH_regulators"/>
</dbReference>
<reference evidence="6 7" key="1">
    <citation type="submission" date="2021-12" db="EMBL/GenBank/DDBJ databases">
        <title>Genome seq of P8.</title>
        <authorList>
            <person name="Seo T."/>
        </authorList>
    </citation>
    <scope>NUCLEOTIDE SEQUENCE [LARGE SCALE GENOMIC DNA]</scope>
    <source>
        <strain evidence="6 7">P8</strain>
    </source>
</reference>
<gene>
    <name evidence="6" type="ORF">LXT13_00770</name>
</gene>
<dbReference type="SMART" id="SM00420">
    <property type="entry name" value="HTH_DEOR"/>
    <property type="match status" value="1"/>
</dbReference>
<dbReference type="InterPro" id="IPR018356">
    <property type="entry name" value="Tscrpt_reg_HTH_DeoR_CS"/>
</dbReference>
<evidence type="ECO:0000256" key="1">
    <source>
        <dbReference type="ARBA" id="ARBA00023015"/>
    </source>
</evidence>
<dbReference type="RefSeq" id="WP_233369691.1">
    <property type="nucleotide sequence ID" value="NZ_JAJTWU010000001.1"/>
</dbReference>
<dbReference type="PROSITE" id="PS51000">
    <property type="entry name" value="HTH_DEOR_2"/>
    <property type="match status" value="1"/>
</dbReference>